<dbReference type="GO" id="GO:0004222">
    <property type="term" value="F:metalloendopeptidase activity"/>
    <property type="evidence" value="ECO:0007669"/>
    <property type="project" value="InterPro"/>
</dbReference>
<dbReference type="Pfam" id="PF00675">
    <property type="entry name" value="Peptidase_M16"/>
    <property type="match status" value="1"/>
</dbReference>
<dbReference type="STRING" id="1697053.AKN87_02425"/>
<evidence type="ECO:0000256" key="3">
    <source>
        <dbReference type="ARBA" id="ARBA00022670"/>
    </source>
</evidence>
<dbReference type="Gene3D" id="3.30.830.10">
    <property type="entry name" value="Metalloenzyme, LuxS/M16 peptidase-like"/>
    <property type="match status" value="1"/>
</dbReference>
<evidence type="ECO:0000313" key="9">
    <source>
        <dbReference type="EMBL" id="AKX58594.1"/>
    </source>
</evidence>
<comment type="cofactor">
    <cofactor evidence="1">
        <name>Zn(2+)</name>
        <dbReference type="ChEBI" id="CHEBI:29105"/>
    </cofactor>
</comment>
<evidence type="ECO:0000256" key="2">
    <source>
        <dbReference type="ARBA" id="ARBA00007261"/>
    </source>
</evidence>
<organism evidence="9 10">
    <name type="scientific">Thiopseudomonas alkaliphila</name>
    <dbReference type="NCBI Taxonomy" id="1697053"/>
    <lineage>
        <taxon>Bacteria</taxon>
        <taxon>Pseudomonadati</taxon>
        <taxon>Pseudomonadota</taxon>
        <taxon>Gammaproteobacteria</taxon>
        <taxon>Pseudomonadales</taxon>
        <taxon>Pseudomonadaceae</taxon>
        <taxon>Thiopseudomonas</taxon>
    </lineage>
</organism>
<dbReference type="GO" id="GO:0006508">
    <property type="term" value="P:proteolysis"/>
    <property type="evidence" value="ECO:0007669"/>
    <property type="project" value="UniProtKB-KW"/>
</dbReference>
<dbReference type="PROSITE" id="PS00143">
    <property type="entry name" value="INSULINASE"/>
    <property type="match status" value="1"/>
</dbReference>
<accession>A0A0K1XBI4</accession>
<dbReference type="InterPro" id="IPR011765">
    <property type="entry name" value="Pept_M16_N"/>
</dbReference>
<evidence type="ECO:0000256" key="5">
    <source>
        <dbReference type="ARBA" id="ARBA00022801"/>
    </source>
</evidence>
<dbReference type="AlphaFoldDB" id="A0A0K1XBI4"/>
<evidence type="ECO:0000256" key="1">
    <source>
        <dbReference type="ARBA" id="ARBA00001947"/>
    </source>
</evidence>
<dbReference type="EMBL" id="CP012365">
    <property type="protein sequence ID" value="AKX58594.1"/>
    <property type="molecule type" value="Genomic_DNA"/>
</dbReference>
<name>A0A0K1XBI4_9GAMM</name>
<evidence type="ECO:0000256" key="6">
    <source>
        <dbReference type="ARBA" id="ARBA00022833"/>
    </source>
</evidence>
<keyword evidence="6" id="KW-0862">Zinc</keyword>
<reference evidence="9 10" key="1">
    <citation type="journal article" date="2015" name="Genome Announc.">
        <title>Genome Sequences of Oblitimonas alkaliphila gen. nov. sp. nov. (Proposed), a Novel Bacterium of the Pseudomonadaceae Family.</title>
        <authorList>
            <person name="Lauer A.C."/>
            <person name="Nicholson A.C."/>
            <person name="Humrighouse B.W."/>
            <person name="Emery B."/>
            <person name="Drobish A."/>
            <person name="Juieng P."/>
            <person name="Loparev V."/>
            <person name="McQuiston J.R."/>
        </authorList>
    </citation>
    <scope>NUCLEOTIDE SEQUENCE [LARGE SCALE GENOMIC DNA]</scope>
    <source>
        <strain evidence="9 10">E5571</strain>
    </source>
</reference>
<dbReference type="RefSeq" id="WP_053099494.1">
    <property type="nucleotide sequence ID" value="NZ_CP012365.1"/>
</dbReference>
<keyword evidence="10" id="KW-1185">Reference proteome</keyword>
<dbReference type="PANTHER" id="PTHR43690:SF18">
    <property type="entry name" value="INSULIN-DEGRADING ENZYME-RELATED"/>
    <property type="match status" value="1"/>
</dbReference>
<gene>
    <name evidence="9" type="ORF">AKN88_00520</name>
</gene>
<dbReference type="InterPro" id="IPR050626">
    <property type="entry name" value="Peptidase_M16"/>
</dbReference>
<dbReference type="SUPFAM" id="SSF63411">
    <property type="entry name" value="LuxS/MPP-like metallohydrolase"/>
    <property type="match status" value="1"/>
</dbReference>
<sequence length="791" mass="87910">MPENVTLIEQLTLTANVQLSVLEANQCEQAALVIVCGSGSHQEPKAWLGLAHFLEHLVFRGSQQYPETDGLMAYVQRVGGKVNAQTQANLTSFHFELAPASLLPATARLVDLLVHPLLQPTAITSEREVIEQEYQLYAQQPGALQQAAVGLALAAEHPLQLFRCGNRRSLALEQPEFIRQLKAFHQHAYLQSPLRIVLCCTADDWQLQKSAWLSLLTPLLTLRRQAKQPPTKIQLLPKAVIRQHITQQALPQLALYVPIEPALPDGLWLTQVFQQQLDPAQFSSIQGVCQAVSVQLFYQQAGQSIVLINLTFSTLAVDDLSALYQHCQQQLQHAILVLSGTAARHDQQVAKRRRALTASAMQQALQYSQQTQPVDYFSAIVQPLQKLQQQLAEQQCLVQLVNLGPVTATVDVGLTLHAEVSYQNLTQASGLHRLPQPASAEQSVPSSSLAPQLKSLLQPLTSRAVAQTLVTAYLGWSLTSLSISPYWALRHAEQTLQPLVASLAYQGAKVRCLVANQQLFVQLTTPADYLMQALAIVEWQLAKFDQLKLTNKPLKAAGLRAYLAQLEMRLLTEASSVAPSLTLAMPPDHWLLFGLNLKTQQRVELASAPPIMTAPLLPVIQGHKPSFKRGYLALVIPLGVSELGYIAAQQLAQSIAHALLTVLQQRLRVELGCCYALTCYAEVLLQQPMLVIGLQSGSELAYLQQQLQLLLQQWLATTNPKTLLQQLQSMAKQRLEPEMLQDLALSAWLQHHSLSQQLAHERSRLQRVTKVELQQLLLQMQDSRTWYWLSE</sequence>
<keyword evidence="7" id="KW-0482">Metalloprotease</keyword>
<dbReference type="InterPro" id="IPR011249">
    <property type="entry name" value="Metalloenz_LuxS/M16"/>
</dbReference>
<keyword evidence="4" id="KW-0479">Metal-binding</keyword>
<dbReference type="GO" id="GO:0046872">
    <property type="term" value="F:metal ion binding"/>
    <property type="evidence" value="ECO:0007669"/>
    <property type="project" value="UniProtKB-KW"/>
</dbReference>
<keyword evidence="3" id="KW-0645">Protease</keyword>
<protein>
    <recommendedName>
        <fullName evidence="8">Peptidase M16 N-terminal domain-containing protein</fullName>
    </recommendedName>
</protein>
<dbReference type="InterPro" id="IPR001431">
    <property type="entry name" value="Pept_M16_Zn_BS"/>
</dbReference>
<evidence type="ECO:0000259" key="8">
    <source>
        <dbReference type="Pfam" id="PF00675"/>
    </source>
</evidence>
<evidence type="ECO:0000256" key="4">
    <source>
        <dbReference type="ARBA" id="ARBA00022723"/>
    </source>
</evidence>
<proteinExistence type="inferred from homology"/>
<feature type="domain" description="Peptidase M16 N-terminal" evidence="8">
    <location>
        <begin position="22"/>
        <end position="143"/>
    </location>
</feature>
<dbReference type="PANTHER" id="PTHR43690">
    <property type="entry name" value="NARDILYSIN"/>
    <property type="match status" value="1"/>
</dbReference>
<evidence type="ECO:0000256" key="7">
    <source>
        <dbReference type="ARBA" id="ARBA00023049"/>
    </source>
</evidence>
<evidence type="ECO:0000313" key="10">
    <source>
        <dbReference type="Proteomes" id="UP000063953"/>
    </source>
</evidence>
<keyword evidence="5" id="KW-0378">Hydrolase</keyword>
<dbReference type="Proteomes" id="UP000063953">
    <property type="component" value="Chromosome"/>
</dbReference>
<comment type="similarity">
    <text evidence="2">Belongs to the peptidase M16 family.</text>
</comment>